<proteinExistence type="predicted"/>
<accession>A0ABT3ZM45</accession>
<feature type="transmembrane region" description="Helical" evidence="2">
    <location>
        <begin position="27"/>
        <end position="48"/>
    </location>
</feature>
<comment type="caution">
    <text evidence="4">The sequence shown here is derived from an EMBL/GenBank/DDBJ whole genome shotgun (WGS) entry which is preliminary data.</text>
</comment>
<sequence>MSAVITAQPGRRLSVAARIALRRGTRVGHYCSSAVGLLAIVGALALWFQPGLRAVLVERVLPHLMPDSQAGAARLLSSDVSLPRLPLAPTAIGGAPTPMRVAADVTAAVPPAVPQIALGNFATPLDPANLPASVVRLALPTASVANTHAGHAGDVAGAPGALSNRDQGRVASYISRRYRVAQEPIDTLVRASFQTGRDVGVDPLLLLAVMAVESGFNPYAESGVGARGLMQVMPTIHSDKFQYYGGPKAALEPVPNLRVGALILKDYIGQSGSVAGGLRRYVGATTPGDGGYGAKVLAERARLREAVGIAGGGPVLATAKPRVATLAAAHPAVAAPGHVGAAPNAAANDGGVDKTVGEHHPDTNSEPVAASVGAA</sequence>
<dbReference type="Pfam" id="PF01464">
    <property type="entry name" value="SLT"/>
    <property type="match status" value="1"/>
</dbReference>
<feature type="compositionally biased region" description="Basic and acidic residues" evidence="1">
    <location>
        <begin position="351"/>
        <end position="363"/>
    </location>
</feature>
<evidence type="ECO:0000259" key="3">
    <source>
        <dbReference type="Pfam" id="PF01464"/>
    </source>
</evidence>
<evidence type="ECO:0000313" key="5">
    <source>
        <dbReference type="Proteomes" id="UP001082899"/>
    </source>
</evidence>
<dbReference type="EMBL" id="JAPMXC010000001">
    <property type="protein sequence ID" value="MCY0387595.1"/>
    <property type="molecule type" value="Genomic_DNA"/>
</dbReference>
<dbReference type="InterPro" id="IPR008258">
    <property type="entry name" value="Transglycosylase_SLT_dom_1"/>
</dbReference>
<feature type="region of interest" description="Disordered" evidence="1">
    <location>
        <begin position="340"/>
        <end position="375"/>
    </location>
</feature>
<feature type="domain" description="Transglycosylase SLT" evidence="3">
    <location>
        <begin position="196"/>
        <end position="272"/>
    </location>
</feature>
<keyword evidence="2" id="KW-0472">Membrane</keyword>
<evidence type="ECO:0000256" key="2">
    <source>
        <dbReference type="SAM" id="Phobius"/>
    </source>
</evidence>
<keyword evidence="2" id="KW-0812">Transmembrane</keyword>
<keyword evidence="2" id="KW-1133">Transmembrane helix</keyword>
<organism evidence="4 5">
    <name type="scientific">Robbsia betulipollinis</name>
    <dbReference type="NCBI Taxonomy" id="2981849"/>
    <lineage>
        <taxon>Bacteria</taxon>
        <taxon>Pseudomonadati</taxon>
        <taxon>Pseudomonadota</taxon>
        <taxon>Betaproteobacteria</taxon>
        <taxon>Burkholderiales</taxon>
        <taxon>Burkholderiaceae</taxon>
        <taxon>Robbsia</taxon>
    </lineage>
</organism>
<dbReference type="InterPro" id="IPR023346">
    <property type="entry name" value="Lysozyme-like_dom_sf"/>
</dbReference>
<dbReference type="RefSeq" id="WP_267847326.1">
    <property type="nucleotide sequence ID" value="NZ_JAPMXC010000001.1"/>
</dbReference>
<evidence type="ECO:0000256" key="1">
    <source>
        <dbReference type="SAM" id="MobiDB-lite"/>
    </source>
</evidence>
<dbReference type="Proteomes" id="UP001082899">
    <property type="component" value="Unassembled WGS sequence"/>
</dbReference>
<gene>
    <name evidence="4" type="ORF">OVY01_10190</name>
</gene>
<evidence type="ECO:0000313" key="4">
    <source>
        <dbReference type="EMBL" id="MCY0387595.1"/>
    </source>
</evidence>
<dbReference type="SUPFAM" id="SSF53955">
    <property type="entry name" value="Lysozyme-like"/>
    <property type="match status" value="1"/>
</dbReference>
<keyword evidence="5" id="KW-1185">Reference proteome</keyword>
<dbReference type="Gene3D" id="1.10.530.10">
    <property type="match status" value="1"/>
</dbReference>
<reference evidence="4" key="1">
    <citation type="submission" date="2022-11" db="EMBL/GenBank/DDBJ databases">
        <title>Robbsia betulipollinis sp. nov., isolated from pollen of birch (Betula pendula).</title>
        <authorList>
            <person name="Shi H."/>
            <person name="Ambika Manirajan B."/>
            <person name="Ratering S."/>
            <person name="Geissler-Plaum R."/>
            <person name="Schnell S."/>
        </authorList>
    </citation>
    <scope>NUCLEOTIDE SEQUENCE</scope>
    <source>
        <strain evidence="4">Bb-Pol-6</strain>
    </source>
</reference>
<protein>
    <submittedName>
        <fullName evidence="4">Transglycosylase SLT domain-containing protein</fullName>
    </submittedName>
</protein>
<name>A0ABT3ZM45_9BURK</name>